<name>A0A225SVY1_9BURK</name>
<dbReference type="InterPro" id="IPR009770">
    <property type="entry name" value="HGLS"/>
</dbReference>
<evidence type="ECO:0000256" key="1">
    <source>
        <dbReference type="ARBA" id="ARBA00001954"/>
    </source>
</evidence>
<keyword evidence="9" id="KW-1185">Reference proteome</keyword>
<dbReference type="PANTHER" id="PTHR31136">
    <property type="entry name" value="DUF1338 DOMAIN-CONTAINING PROTEIN"/>
    <property type="match status" value="1"/>
</dbReference>
<dbReference type="Pfam" id="PF07063">
    <property type="entry name" value="HGLS"/>
    <property type="match status" value="1"/>
</dbReference>
<comment type="caution">
    <text evidence="8">The sequence shown here is derived from an EMBL/GenBank/DDBJ whole genome shotgun (WGS) entry which is preliminary data.</text>
</comment>
<keyword evidence="2" id="KW-0223">Dioxygenase</keyword>
<dbReference type="Proteomes" id="UP000214747">
    <property type="component" value="Unassembled WGS sequence"/>
</dbReference>
<comment type="similarity">
    <text evidence="5">Belongs to the 2-oxoadipate dioxygenase/decarboxylase family.</text>
</comment>
<dbReference type="PANTHER" id="PTHR31136:SF5">
    <property type="entry name" value="2-OXOADIPATE DIOXYGENASE_DECARBOXYLASE, CHLOROPLASTIC"/>
    <property type="match status" value="1"/>
</dbReference>
<sequence>MTISAQHSNLHQLLLSHYGDEALVQRQFARLEVPASTLRPAAAEVSRLELAQALNMLLFEGLLQQVATGRDYVADAEREGVKICFDHGAVRTVRLGRERSFPDGETLFTSVLLPLGYQQTGTYPLARIKMTGRVYTHIDDAEQIAQFFVSELHPEQFSPQFQQTVDAVLATSRNPLSDEVLALLAKLSAQGKLGMDEAKRLLPAMLKCFARHHDLPTLAQYETLKAESAEMAWISTEGNAFNHATDRVSDVVATAERQRQLGRPIKDQVEVSRNGRVRQTAFRAVKVDYQLQGEDGQPVAVTLPGSFYEFISRDYFADEAGQRKLDLTFDSGNAQGIFKMTEAVAPGAASDEAASVC</sequence>
<evidence type="ECO:0000256" key="6">
    <source>
        <dbReference type="ARBA" id="ARBA00035023"/>
    </source>
</evidence>
<dbReference type="RefSeq" id="WP_088754738.1">
    <property type="nucleotide sequence ID" value="NZ_NJGV01000006.1"/>
</dbReference>
<reference evidence="8 9" key="1">
    <citation type="journal article" date="2010" name="Int. J. Syst. Evol. Microbiol.">
        <title>Reclassification of Herbaspirillum putei as a later heterotypic synonym of Herbaspirillum huttiense, with the description of H. huttiense subsp. huttiense subsp. nov. and H. huttiense subsp. putei subsp. nov., comb. nov., and description of Herbaspirillum aquaticum sp. nov.</title>
        <authorList>
            <person name="Dobritsa A.P."/>
            <person name="Reddy M.C."/>
            <person name="Samadpour M."/>
        </authorList>
    </citation>
    <scope>NUCLEOTIDE SEQUENCE [LARGE SCALE GENOMIC DNA]</scope>
    <source>
        <strain evidence="8 9">IEH 4430</strain>
    </source>
</reference>
<keyword evidence="3" id="KW-0560">Oxidoreductase</keyword>
<proteinExistence type="inferred from homology"/>
<dbReference type="EMBL" id="NJGV01000006">
    <property type="protein sequence ID" value="OWY35323.1"/>
    <property type="molecule type" value="Genomic_DNA"/>
</dbReference>
<dbReference type="Gene3D" id="3.10.180.50">
    <property type="match status" value="1"/>
</dbReference>
<accession>A0A225SVY1</accession>
<evidence type="ECO:0000256" key="3">
    <source>
        <dbReference type="ARBA" id="ARBA00023002"/>
    </source>
</evidence>
<evidence type="ECO:0000256" key="5">
    <source>
        <dbReference type="ARBA" id="ARBA00035013"/>
    </source>
</evidence>
<evidence type="ECO:0000256" key="2">
    <source>
        <dbReference type="ARBA" id="ARBA00022964"/>
    </source>
</evidence>
<keyword evidence="4" id="KW-0408">Iron</keyword>
<dbReference type="GO" id="GO:0051213">
    <property type="term" value="F:dioxygenase activity"/>
    <property type="evidence" value="ECO:0007669"/>
    <property type="project" value="UniProtKB-KW"/>
</dbReference>
<dbReference type="SMART" id="SM01150">
    <property type="entry name" value="DUF1338"/>
    <property type="match status" value="1"/>
</dbReference>
<evidence type="ECO:0000256" key="7">
    <source>
        <dbReference type="ARBA" id="ARBA00035045"/>
    </source>
</evidence>
<protein>
    <recommendedName>
        <fullName evidence="6">2-oxoadipate dioxygenase/decarboxylase</fullName>
        <ecNumber evidence="6">1.13.11.93</ecNumber>
    </recommendedName>
    <alternativeName>
        <fullName evidence="7">2-hydroxyglutarate synthase</fullName>
    </alternativeName>
</protein>
<organism evidence="8 9">
    <name type="scientific">Herbaspirillum aquaticum</name>
    <dbReference type="NCBI Taxonomy" id="568783"/>
    <lineage>
        <taxon>Bacteria</taxon>
        <taxon>Pseudomonadati</taxon>
        <taxon>Pseudomonadota</taxon>
        <taxon>Betaproteobacteria</taxon>
        <taxon>Burkholderiales</taxon>
        <taxon>Oxalobacteraceae</taxon>
        <taxon>Herbaspirillum</taxon>
    </lineage>
</organism>
<dbReference type="AlphaFoldDB" id="A0A225SVY1"/>
<evidence type="ECO:0000313" key="9">
    <source>
        <dbReference type="Proteomes" id="UP000214747"/>
    </source>
</evidence>
<comment type="cofactor">
    <cofactor evidence="1">
        <name>Fe(2+)</name>
        <dbReference type="ChEBI" id="CHEBI:29033"/>
    </cofactor>
</comment>
<dbReference type="EC" id="1.13.11.93" evidence="6"/>
<evidence type="ECO:0000256" key="4">
    <source>
        <dbReference type="ARBA" id="ARBA00023004"/>
    </source>
</evidence>
<evidence type="ECO:0000313" key="8">
    <source>
        <dbReference type="EMBL" id="OWY35323.1"/>
    </source>
</evidence>
<gene>
    <name evidence="8" type="ORF">CEJ45_08605</name>
</gene>
<dbReference type="CDD" id="cd16349">
    <property type="entry name" value="VOC_like"/>
    <property type="match status" value="1"/>
</dbReference>